<keyword evidence="8" id="KW-1185">Reference proteome</keyword>
<comment type="caution">
    <text evidence="7">The sequence shown here is derived from an EMBL/GenBank/DDBJ whole genome shotgun (WGS) entry which is preliminary data.</text>
</comment>
<gene>
    <name evidence="7" type="ORF">MATL_G00180450</name>
</gene>
<feature type="coiled-coil region" evidence="4">
    <location>
        <begin position="178"/>
        <end position="365"/>
    </location>
</feature>
<dbReference type="InterPro" id="IPR002957">
    <property type="entry name" value="Keratin_I"/>
</dbReference>
<dbReference type="Gene3D" id="1.20.5.500">
    <property type="entry name" value="Single helix bin"/>
    <property type="match status" value="1"/>
</dbReference>
<dbReference type="Gene3D" id="1.20.5.1160">
    <property type="entry name" value="Vasodilator-stimulated phosphoprotein"/>
    <property type="match status" value="1"/>
</dbReference>
<dbReference type="InterPro" id="IPR039008">
    <property type="entry name" value="IF_rod_dom"/>
</dbReference>
<evidence type="ECO:0000256" key="1">
    <source>
        <dbReference type="ARBA" id="ARBA00022754"/>
    </source>
</evidence>
<dbReference type="PROSITE" id="PS51842">
    <property type="entry name" value="IF_ROD_2"/>
    <property type="match status" value="1"/>
</dbReference>
<proteinExistence type="inferred from homology"/>
<dbReference type="GO" id="GO:0005198">
    <property type="term" value="F:structural molecule activity"/>
    <property type="evidence" value="ECO:0007669"/>
    <property type="project" value="InterPro"/>
</dbReference>
<dbReference type="EMBL" id="JAFDVH010000015">
    <property type="protein sequence ID" value="KAG7463796.1"/>
    <property type="molecule type" value="Genomic_DNA"/>
</dbReference>
<dbReference type="SUPFAM" id="SSF64593">
    <property type="entry name" value="Intermediate filament protein, coiled coil region"/>
    <property type="match status" value="2"/>
</dbReference>
<dbReference type="PANTHER" id="PTHR23239:SF358">
    <property type="entry name" value="KERATIN, TYPE I CYTOSKELETAL 18"/>
    <property type="match status" value="1"/>
</dbReference>
<dbReference type="SMART" id="SM01391">
    <property type="entry name" value="Filament"/>
    <property type="match status" value="1"/>
</dbReference>
<feature type="region of interest" description="Disordered" evidence="5">
    <location>
        <begin position="1"/>
        <end position="72"/>
    </location>
</feature>
<feature type="domain" description="IF rod" evidence="6">
    <location>
        <begin position="68"/>
        <end position="380"/>
    </location>
</feature>
<evidence type="ECO:0000313" key="8">
    <source>
        <dbReference type="Proteomes" id="UP001046870"/>
    </source>
</evidence>
<dbReference type="Gene3D" id="1.20.5.170">
    <property type="match status" value="1"/>
</dbReference>
<dbReference type="PROSITE" id="PS00226">
    <property type="entry name" value="IF_ROD_1"/>
    <property type="match status" value="1"/>
</dbReference>
<protein>
    <recommendedName>
        <fullName evidence="6">IF rod domain-containing protein</fullName>
    </recommendedName>
</protein>
<reference evidence="7" key="1">
    <citation type="submission" date="2021-01" db="EMBL/GenBank/DDBJ databases">
        <authorList>
            <person name="Zahm M."/>
            <person name="Roques C."/>
            <person name="Cabau C."/>
            <person name="Klopp C."/>
            <person name="Donnadieu C."/>
            <person name="Jouanno E."/>
            <person name="Lampietro C."/>
            <person name="Louis A."/>
            <person name="Herpin A."/>
            <person name="Echchiki A."/>
            <person name="Berthelot C."/>
            <person name="Parey E."/>
            <person name="Roest-Crollius H."/>
            <person name="Braasch I."/>
            <person name="Postlethwait J."/>
            <person name="Bobe J."/>
            <person name="Montfort J."/>
            <person name="Bouchez O."/>
            <person name="Begum T."/>
            <person name="Mejri S."/>
            <person name="Adams A."/>
            <person name="Chen W.-J."/>
            <person name="Guiguen Y."/>
        </authorList>
    </citation>
    <scope>NUCLEOTIDE SEQUENCE</scope>
    <source>
        <strain evidence="7">YG-15Mar2019-1</strain>
        <tissue evidence="7">Brain</tissue>
    </source>
</reference>
<dbReference type="FunFam" id="1.20.5.500:FF:000001">
    <property type="entry name" value="Type II keratin 23"/>
    <property type="match status" value="1"/>
</dbReference>
<dbReference type="InterPro" id="IPR018039">
    <property type="entry name" value="IF_conserved"/>
</dbReference>
<dbReference type="PANTHER" id="PTHR23239">
    <property type="entry name" value="INTERMEDIATE FILAMENT"/>
    <property type="match status" value="1"/>
</dbReference>
<dbReference type="GO" id="GO:0005882">
    <property type="term" value="C:intermediate filament"/>
    <property type="evidence" value="ECO:0007669"/>
    <property type="project" value="UniProtKB-KW"/>
</dbReference>
<comment type="similarity">
    <text evidence="3">Belongs to the intermediate filament family.</text>
</comment>
<dbReference type="PRINTS" id="PR01248">
    <property type="entry name" value="TYPE1KERATIN"/>
</dbReference>
<evidence type="ECO:0000256" key="3">
    <source>
        <dbReference type="RuleBase" id="RU000685"/>
    </source>
</evidence>
<keyword evidence="2 4" id="KW-0175">Coiled coil</keyword>
<name>A0A9D3PPK2_MEGAT</name>
<feature type="compositionally biased region" description="Polar residues" evidence="5">
    <location>
        <begin position="1"/>
        <end position="19"/>
    </location>
</feature>
<dbReference type="OrthoDB" id="2441647at2759"/>
<dbReference type="Pfam" id="PF00038">
    <property type="entry name" value="Filament"/>
    <property type="match status" value="1"/>
</dbReference>
<evidence type="ECO:0000259" key="6">
    <source>
        <dbReference type="PROSITE" id="PS51842"/>
    </source>
</evidence>
<dbReference type="AlphaFoldDB" id="A0A9D3PPK2"/>
<feature type="coiled-coil region" evidence="4">
    <location>
        <begin position="72"/>
        <end position="142"/>
    </location>
</feature>
<dbReference type="Proteomes" id="UP001046870">
    <property type="component" value="Chromosome 15"/>
</dbReference>
<accession>A0A9D3PPK2</accession>
<dbReference type="FunFam" id="1.20.5.170:FF:000002">
    <property type="entry name" value="Type I keratin KA11"/>
    <property type="match status" value="1"/>
</dbReference>
<evidence type="ECO:0000256" key="5">
    <source>
        <dbReference type="SAM" id="MobiDB-lite"/>
    </source>
</evidence>
<evidence type="ECO:0000256" key="2">
    <source>
        <dbReference type="ARBA" id="ARBA00023054"/>
    </source>
</evidence>
<feature type="compositionally biased region" description="Polar residues" evidence="5">
    <location>
        <begin position="41"/>
        <end position="57"/>
    </location>
</feature>
<evidence type="ECO:0000313" key="7">
    <source>
        <dbReference type="EMBL" id="KAG7463796.1"/>
    </source>
</evidence>
<feature type="compositionally biased region" description="Low complexity" evidence="5">
    <location>
        <begin position="58"/>
        <end position="68"/>
    </location>
</feature>
<organism evidence="7 8">
    <name type="scientific">Megalops atlanticus</name>
    <name type="common">Tarpon</name>
    <name type="synonym">Clupea gigantea</name>
    <dbReference type="NCBI Taxonomy" id="7932"/>
    <lineage>
        <taxon>Eukaryota</taxon>
        <taxon>Metazoa</taxon>
        <taxon>Chordata</taxon>
        <taxon>Craniata</taxon>
        <taxon>Vertebrata</taxon>
        <taxon>Euteleostomi</taxon>
        <taxon>Actinopterygii</taxon>
        <taxon>Neopterygii</taxon>
        <taxon>Teleostei</taxon>
        <taxon>Elopiformes</taxon>
        <taxon>Megalopidae</taxon>
        <taxon>Megalops</taxon>
    </lineage>
</organism>
<sequence>MSRNFSSASASGPQSQRGPRSSAGSMFGGAGGTGSRASVSTLQGLTNALRPNSQPNSAAPGLAPAAGGKETMKGLNDRLDKYLSRVRMLEKSNKDLEDQIKEILLKRGATNERDWSAHEKPLADLRKKIREMTMENARLLLRIDNARLAADDFKVKGDSEKAIRHGVEKDVAGLRKIMDDTTLNRLQVESQIESLKEELAFLKKSHEEEVAALCEQIKESSVKVEMDSPKGSDLNDVISKIRAQYEKAAQKNREETELWYQSKFDNLKAEVTQNTEAARKERTELSELRRQKQALEIELQAIYSLIHSLEDTLNETEGGNARSMNQLNERLLQLESELGQVRAQMERQAADYQALLNTKMKLEGEIATYRHLLEGLPDEESAGVRTAAGQK</sequence>
<keyword evidence="1 3" id="KW-0403">Intermediate filament</keyword>
<evidence type="ECO:0000256" key="4">
    <source>
        <dbReference type="SAM" id="Coils"/>
    </source>
</evidence>